<organism evidence="7 8">
    <name type="scientific">Blepharisma stoltei</name>
    <dbReference type="NCBI Taxonomy" id="1481888"/>
    <lineage>
        <taxon>Eukaryota</taxon>
        <taxon>Sar</taxon>
        <taxon>Alveolata</taxon>
        <taxon>Ciliophora</taxon>
        <taxon>Postciliodesmatophora</taxon>
        <taxon>Heterotrichea</taxon>
        <taxon>Heterotrichida</taxon>
        <taxon>Blepharismidae</taxon>
        <taxon>Blepharisma</taxon>
    </lineage>
</organism>
<evidence type="ECO:0000256" key="3">
    <source>
        <dbReference type="ARBA" id="ARBA00022525"/>
    </source>
</evidence>
<accession>A0AAU9JYW9</accession>
<evidence type="ECO:0000256" key="5">
    <source>
        <dbReference type="SAM" id="SignalP"/>
    </source>
</evidence>
<sequence>MLLLFSLISLGFASKIYCDKSHYCDSTESCCPQANGKYGCCPFPTAICCSDQLHCCPSSLPICNANSGKCSANNGFNLLWGTKVDAKLILPFEFDGRNEWNSCINILTSCSQKFDITSWTLHMVGCIGAQNNYSDVCRAKENCFAMQDDGKTMVCEDMDIKIETGMIREQDSIKEQLVNNGPAMGIKIGEVKAFAIVGWKSVNEENYWIVVGEDGINLLVKFEELFIADGGSLVKA</sequence>
<keyword evidence="4" id="KW-1015">Disulfide bond</keyword>
<dbReference type="InterPro" id="IPR000118">
    <property type="entry name" value="Granulin"/>
</dbReference>
<evidence type="ECO:0000313" key="8">
    <source>
        <dbReference type="Proteomes" id="UP001162131"/>
    </source>
</evidence>
<dbReference type="Gene3D" id="2.10.25.160">
    <property type="entry name" value="Granulin"/>
    <property type="match status" value="1"/>
</dbReference>
<proteinExistence type="inferred from homology"/>
<evidence type="ECO:0000256" key="1">
    <source>
        <dbReference type="ARBA" id="ARBA00004613"/>
    </source>
</evidence>
<comment type="subcellular location">
    <subcellularLocation>
        <location evidence="1">Secreted</location>
    </subcellularLocation>
</comment>
<reference evidence="7" key="1">
    <citation type="submission" date="2021-09" db="EMBL/GenBank/DDBJ databases">
        <authorList>
            <consortium name="AG Swart"/>
            <person name="Singh M."/>
            <person name="Singh A."/>
            <person name="Seah K."/>
            <person name="Emmerich C."/>
        </authorList>
    </citation>
    <scope>NUCLEOTIDE SEQUENCE</scope>
    <source>
        <strain evidence="7">ATCC30299</strain>
    </source>
</reference>
<evidence type="ECO:0000256" key="2">
    <source>
        <dbReference type="ARBA" id="ARBA00010093"/>
    </source>
</evidence>
<dbReference type="InterPro" id="IPR039036">
    <property type="entry name" value="Granulin_fam"/>
</dbReference>
<name>A0AAU9JYW9_9CILI</name>
<protein>
    <recommendedName>
        <fullName evidence="6">Granulins domain-containing protein</fullName>
    </recommendedName>
</protein>
<comment type="caution">
    <text evidence="7">The sequence shown here is derived from an EMBL/GenBank/DDBJ whole genome shotgun (WGS) entry which is preliminary data.</text>
</comment>
<dbReference type="SUPFAM" id="SSF57277">
    <property type="entry name" value="Granulin repeat"/>
    <property type="match status" value="1"/>
</dbReference>
<comment type="similarity">
    <text evidence="2">Belongs to the granulin family.</text>
</comment>
<keyword evidence="5" id="KW-0732">Signal</keyword>
<evidence type="ECO:0000313" key="7">
    <source>
        <dbReference type="EMBL" id="CAG9326116.1"/>
    </source>
</evidence>
<dbReference type="SMART" id="SM00277">
    <property type="entry name" value="GRAN"/>
    <property type="match status" value="1"/>
</dbReference>
<feature type="chain" id="PRO_5043370025" description="Granulins domain-containing protein" evidence="5">
    <location>
        <begin position="19"/>
        <end position="236"/>
    </location>
</feature>
<dbReference type="Proteomes" id="UP001162131">
    <property type="component" value="Unassembled WGS sequence"/>
</dbReference>
<feature type="domain" description="Granulins" evidence="6">
    <location>
        <begin position="18"/>
        <end position="70"/>
    </location>
</feature>
<dbReference type="EMBL" id="CAJZBQ010000040">
    <property type="protein sequence ID" value="CAG9326116.1"/>
    <property type="molecule type" value="Genomic_DNA"/>
</dbReference>
<feature type="signal peptide" evidence="5">
    <location>
        <begin position="1"/>
        <end position="18"/>
    </location>
</feature>
<keyword evidence="3" id="KW-0964">Secreted</keyword>
<dbReference type="AlphaFoldDB" id="A0AAU9JYW9"/>
<dbReference type="GO" id="GO:0005576">
    <property type="term" value="C:extracellular region"/>
    <property type="evidence" value="ECO:0007669"/>
    <property type="project" value="UniProtKB-SubCell"/>
</dbReference>
<evidence type="ECO:0000259" key="6">
    <source>
        <dbReference type="SMART" id="SM00277"/>
    </source>
</evidence>
<dbReference type="PANTHER" id="PTHR12274">
    <property type="entry name" value="GRANULIN"/>
    <property type="match status" value="1"/>
</dbReference>
<dbReference type="InterPro" id="IPR037277">
    <property type="entry name" value="Granulin_sf"/>
</dbReference>
<keyword evidence="8" id="KW-1185">Reference proteome</keyword>
<gene>
    <name evidence="7" type="ORF">BSTOLATCC_MIC40552</name>
</gene>
<evidence type="ECO:0000256" key="4">
    <source>
        <dbReference type="ARBA" id="ARBA00023157"/>
    </source>
</evidence>
<dbReference type="PANTHER" id="PTHR12274:SF3">
    <property type="entry name" value="PROGRANULIN"/>
    <property type="match status" value="1"/>
</dbReference>
<dbReference type="Pfam" id="PF00396">
    <property type="entry name" value="Granulin"/>
    <property type="match status" value="1"/>
</dbReference>